<dbReference type="InterPro" id="IPR002433">
    <property type="entry name" value="Orn_de-COase"/>
</dbReference>
<dbReference type="PROSITE" id="PS00878">
    <property type="entry name" value="ODR_DC_2_1"/>
    <property type="match status" value="1"/>
</dbReference>
<dbReference type="PRINTS" id="PR01179">
    <property type="entry name" value="ODADCRBXLASE"/>
</dbReference>
<evidence type="ECO:0000313" key="12">
    <source>
        <dbReference type="Proteomes" id="UP001597024"/>
    </source>
</evidence>
<proteinExistence type="inferred from homology"/>
<dbReference type="PANTHER" id="PTHR11482">
    <property type="entry name" value="ARGININE/DIAMINOPIMELATE/ORNITHINE DECARBOXYLASE"/>
    <property type="match status" value="1"/>
</dbReference>
<dbReference type="SUPFAM" id="SSF50621">
    <property type="entry name" value="Alanine racemase C-terminal domain-like"/>
    <property type="match status" value="1"/>
</dbReference>
<keyword evidence="4" id="KW-0663">Pyridoxal phosphate</keyword>
<dbReference type="PANTHER" id="PTHR11482:SF6">
    <property type="entry name" value="ORNITHINE DECARBOXYLASE 1-RELATED"/>
    <property type="match status" value="1"/>
</dbReference>
<dbReference type="InterPro" id="IPR000183">
    <property type="entry name" value="Orn/DAP/Arg_de-COase"/>
</dbReference>
<evidence type="ECO:0000256" key="5">
    <source>
        <dbReference type="ARBA" id="ARBA00023239"/>
    </source>
</evidence>
<dbReference type="EC" id="4.1.1.17" evidence="7"/>
<evidence type="ECO:0000256" key="2">
    <source>
        <dbReference type="ARBA" id="ARBA00008872"/>
    </source>
</evidence>
<dbReference type="Proteomes" id="UP001597024">
    <property type="component" value="Unassembled WGS sequence"/>
</dbReference>
<protein>
    <recommendedName>
        <fullName evidence="7">ornithine decarboxylase</fullName>
        <ecNumber evidence="7">4.1.1.17</ecNumber>
    </recommendedName>
</protein>
<sequence length="394" mass="41803">MTTPARLTPTVPAPGGAGLATPCLILDEDRVTAAFTDFRAAFPSVGVHYAVKCNPDPALLRHLRELGCGFEIASHPELELLVDAGVDPAEVLYSNPVRPREHISRCHGAGVRRFCVDSPREMAKLSQAAPGAHVYARLGTGQAASVVPSEGKFGVSKDDVCDLLLSAGKLGLKPHGIAFHVGSQMTDPHAWDAPLRDAADIMERLAEKGVRIAMLDIGGGFPARYDKPVPGIGEFGRHITGLLGALPYPVEVVAEPGRALVAEAGVMVCRVLQVVRRGRTWWAHTDLGVFNGMMEVLETAGALVYPISGERESGPLRRYNVTGPTCDSQDTFATGVALPEGLAEGDLLFVGSAGAYTTAYSSQFNGFSPPRTVLRRPGEHPGPGVTTDRPEFGE</sequence>
<keyword evidence="5" id="KW-0456">Lyase</keyword>
<feature type="domain" description="Orn/DAP/Arg decarboxylase 2 N-terminal" evidence="10">
    <location>
        <begin position="29"/>
        <end position="262"/>
    </location>
</feature>
<dbReference type="InterPro" id="IPR029066">
    <property type="entry name" value="PLP-binding_barrel"/>
</dbReference>
<evidence type="ECO:0000313" key="11">
    <source>
        <dbReference type="EMBL" id="MFD0888417.1"/>
    </source>
</evidence>
<dbReference type="InterPro" id="IPR022657">
    <property type="entry name" value="De-COase2_CS"/>
</dbReference>
<keyword evidence="3" id="KW-0210">Decarboxylase</keyword>
<dbReference type="Pfam" id="PF02784">
    <property type="entry name" value="Orn_Arg_deC_N"/>
    <property type="match status" value="1"/>
</dbReference>
<evidence type="ECO:0000256" key="7">
    <source>
        <dbReference type="ARBA" id="ARBA00034138"/>
    </source>
</evidence>
<dbReference type="Gene3D" id="2.40.37.10">
    <property type="entry name" value="Lyase, Ornithine Decarboxylase, Chain A, domain 1"/>
    <property type="match status" value="1"/>
</dbReference>
<dbReference type="PROSITE" id="PS00879">
    <property type="entry name" value="ODR_DC_2_2"/>
    <property type="match status" value="1"/>
</dbReference>
<evidence type="ECO:0000259" key="10">
    <source>
        <dbReference type="Pfam" id="PF02784"/>
    </source>
</evidence>
<evidence type="ECO:0000256" key="1">
    <source>
        <dbReference type="ARBA" id="ARBA00001933"/>
    </source>
</evidence>
<dbReference type="InterPro" id="IPR022653">
    <property type="entry name" value="De-COase2_pyr-phos_BS"/>
</dbReference>
<evidence type="ECO:0000256" key="8">
    <source>
        <dbReference type="ARBA" id="ARBA00049127"/>
    </source>
</evidence>
<accession>A0ABW3DZB8</accession>
<comment type="cofactor">
    <cofactor evidence="1">
        <name>pyridoxal 5'-phosphate</name>
        <dbReference type="ChEBI" id="CHEBI:597326"/>
    </cofactor>
</comment>
<dbReference type="InterPro" id="IPR022644">
    <property type="entry name" value="De-COase2_N"/>
</dbReference>
<evidence type="ECO:0000256" key="9">
    <source>
        <dbReference type="SAM" id="MobiDB-lite"/>
    </source>
</evidence>
<evidence type="ECO:0000256" key="4">
    <source>
        <dbReference type="ARBA" id="ARBA00022898"/>
    </source>
</evidence>
<comment type="caution">
    <text evidence="11">The sequence shown here is derived from an EMBL/GenBank/DDBJ whole genome shotgun (WGS) entry which is preliminary data.</text>
</comment>
<dbReference type="EMBL" id="JBHTHX010001324">
    <property type="protein sequence ID" value="MFD0888417.1"/>
    <property type="molecule type" value="Genomic_DNA"/>
</dbReference>
<dbReference type="InterPro" id="IPR009006">
    <property type="entry name" value="Ala_racemase/Decarboxylase_C"/>
</dbReference>
<dbReference type="Gene3D" id="3.20.20.10">
    <property type="entry name" value="Alanine racemase"/>
    <property type="match status" value="1"/>
</dbReference>
<feature type="region of interest" description="Disordered" evidence="9">
    <location>
        <begin position="368"/>
        <end position="394"/>
    </location>
</feature>
<dbReference type="CDD" id="cd00622">
    <property type="entry name" value="PLPDE_III_ODC"/>
    <property type="match status" value="1"/>
</dbReference>
<gene>
    <name evidence="11" type="ORF">ACFQ08_28115</name>
</gene>
<organism evidence="11 12">
    <name type="scientific">Streptosporangium algeriense</name>
    <dbReference type="NCBI Taxonomy" id="1682748"/>
    <lineage>
        <taxon>Bacteria</taxon>
        <taxon>Bacillati</taxon>
        <taxon>Actinomycetota</taxon>
        <taxon>Actinomycetes</taxon>
        <taxon>Streptosporangiales</taxon>
        <taxon>Streptosporangiaceae</taxon>
        <taxon>Streptosporangium</taxon>
    </lineage>
</organism>
<comment type="similarity">
    <text evidence="2">Belongs to the Orn/Lys/Arg decarboxylase class-II family.</text>
</comment>
<evidence type="ECO:0000256" key="6">
    <source>
        <dbReference type="ARBA" id="ARBA00034115"/>
    </source>
</evidence>
<dbReference type="PRINTS" id="PR01182">
    <property type="entry name" value="ORNDCRBXLASE"/>
</dbReference>
<reference evidence="12" key="1">
    <citation type="journal article" date="2019" name="Int. J. Syst. Evol. Microbiol.">
        <title>The Global Catalogue of Microorganisms (GCM) 10K type strain sequencing project: providing services to taxonomists for standard genome sequencing and annotation.</title>
        <authorList>
            <consortium name="The Broad Institute Genomics Platform"/>
            <consortium name="The Broad Institute Genome Sequencing Center for Infectious Disease"/>
            <person name="Wu L."/>
            <person name="Ma J."/>
        </authorList>
    </citation>
    <scope>NUCLEOTIDE SEQUENCE [LARGE SCALE GENOMIC DNA]</scope>
    <source>
        <strain evidence="12">CCUG 62974</strain>
    </source>
</reference>
<comment type="catalytic activity">
    <reaction evidence="8">
        <text>L-ornithine + H(+) = putrescine + CO2</text>
        <dbReference type="Rhea" id="RHEA:22964"/>
        <dbReference type="ChEBI" id="CHEBI:15378"/>
        <dbReference type="ChEBI" id="CHEBI:16526"/>
        <dbReference type="ChEBI" id="CHEBI:46911"/>
        <dbReference type="ChEBI" id="CHEBI:326268"/>
        <dbReference type="EC" id="4.1.1.17"/>
    </reaction>
</comment>
<keyword evidence="12" id="KW-1185">Reference proteome</keyword>
<dbReference type="SUPFAM" id="SSF51419">
    <property type="entry name" value="PLP-binding barrel"/>
    <property type="match status" value="1"/>
</dbReference>
<comment type="pathway">
    <text evidence="6">Amine and polyamine biosynthesis; putrescine biosynthesis via L-ornithine pathway; putrescine from L-ornithine: step 1/1.</text>
</comment>
<evidence type="ECO:0000256" key="3">
    <source>
        <dbReference type="ARBA" id="ARBA00022793"/>
    </source>
</evidence>
<name>A0ABW3DZB8_9ACTN</name>